<dbReference type="InterPro" id="IPR035433">
    <property type="entry name" value="NFU1-like"/>
</dbReference>
<dbReference type="AlphaFoldDB" id="A0A1E4T768"/>
<dbReference type="Gene3D" id="3.30.1370.70">
    <property type="entry name" value="Scaffold protein Nfu/NifU, N-terminal domain"/>
    <property type="match status" value="1"/>
</dbReference>
<dbReference type="InterPro" id="IPR014824">
    <property type="entry name" value="Nfu/NifU_N"/>
</dbReference>
<reference evidence="4" key="1">
    <citation type="submission" date="2016-04" db="EMBL/GenBank/DDBJ databases">
        <title>Comparative genomics of biotechnologically important yeasts.</title>
        <authorList>
            <consortium name="DOE Joint Genome Institute"/>
            <person name="Riley R."/>
            <person name="Haridas S."/>
            <person name="Wolfe K.H."/>
            <person name="Lopes M.R."/>
            <person name="Hittinger C.T."/>
            <person name="Goker M."/>
            <person name="Salamov A."/>
            <person name="Wisecaver J."/>
            <person name="Long T.M."/>
            <person name="Aerts A.L."/>
            <person name="Barry K."/>
            <person name="Choi C."/>
            <person name="Clum A."/>
            <person name="Coughlan A.Y."/>
            <person name="Deshpande S."/>
            <person name="Douglass A.P."/>
            <person name="Hanson S.J."/>
            <person name="Klenk H.-P."/>
            <person name="Labutti K."/>
            <person name="Lapidus A."/>
            <person name="Lindquist E."/>
            <person name="Lipzen A."/>
            <person name="Meier-Kolthoff J.P."/>
            <person name="Ohm R.A."/>
            <person name="Otillar R.P."/>
            <person name="Pangilinan J."/>
            <person name="Peng Y."/>
            <person name="Rokas A."/>
            <person name="Rosa C.A."/>
            <person name="Scheuner C."/>
            <person name="Sibirny A.A."/>
            <person name="Slot J.C."/>
            <person name="Stielow J.B."/>
            <person name="Sun H."/>
            <person name="Kurtzman C.P."/>
            <person name="Blackwell M."/>
            <person name="Grigoriev I.V."/>
            <person name="Jeffries T.W."/>
        </authorList>
    </citation>
    <scope>NUCLEOTIDE SEQUENCE [LARGE SCALE GENOMIC DNA]</scope>
    <source>
        <strain evidence="4">NRRL YB-2248</strain>
    </source>
</reference>
<dbReference type="Gene3D" id="3.30.300.130">
    <property type="entry name" value="Fe-S cluster assembly (FSCA)"/>
    <property type="match status" value="1"/>
</dbReference>
<name>A0A1E4T768_9ASCO</name>
<organism evidence="3 4">
    <name type="scientific">[Candida] arabinofermentans NRRL YB-2248</name>
    <dbReference type="NCBI Taxonomy" id="983967"/>
    <lineage>
        <taxon>Eukaryota</taxon>
        <taxon>Fungi</taxon>
        <taxon>Dikarya</taxon>
        <taxon>Ascomycota</taxon>
        <taxon>Saccharomycotina</taxon>
        <taxon>Pichiomycetes</taxon>
        <taxon>Pichiales</taxon>
        <taxon>Pichiaceae</taxon>
        <taxon>Ogataea</taxon>
        <taxon>Ogataea/Candida clade</taxon>
    </lineage>
</organism>
<dbReference type="Pfam" id="PF08712">
    <property type="entry name" value="Nfu_N"/>
    <property type="match status" value="1"/>
</dbReference>
<dbReference type="OrthoDB" id="565552at2759"/>
<sequence length="281" mass="31544">MLNHEMKNYIRRASLRPQRLADTFHRSTNFSVYQSFQKRNLFIQTLTTPNEHALKFVPSDTKILPTSTSPTLEINGIKDALHKSELAFKLLSINDKSIESILFGYDFITIVKRAEWQWAVLKPEVFSILTEHLSAGTPIINKKYAAQLKQQQEQQDSDDLQQGLAGEGLEDEDEVVSLINELLVTRIQPAIQEDGGDIKFVSFDEVSGTVYLKLIGACKTCSSSEITLKNGIEEMLKYYIDEVKSVMQIQDGESNVGEDDVVTAASDNSVSRNVDQLPPSL</sequence>
<feature type="domain" description="Scaffold protein Nfu/NifU N-terminal" evidence="2">
    <location>
        <begin position="43"/>
        <end position="136"/>
    </location>
</feature>
<keyword evidence="4" id="KW-1185">Reference proteome</keyword>
<comment type="similarity">
    <text evidence="1">Belongs to the NifU family.</text>
</comment>
<dbReference type="SUPFAM" id="SSF110836">
    <property type="entry name" value="Hypothetical protein SAV1430"/>
    <property type="match status" value="1"/>
</dbReference>
<dbReference type="GO" id="GO:0016226">
    <property type="term" value="P:iron-sulfur cluster assembly"/>
    <property type="evidence" value="ECO:0007669"/>
    <property type="project" value="InterPro"/>
</dbReference>
<evidence type="ECO:0000313" key="3">
    <source>
        <dbReference type="EMBL" id="ODV87585.1"/>
    </source>
</evidence>
<dbReference type="Proteomes" id="UP000094801">
    <property type="component" value="Unassembled WGS sequence"/>
</dbReference>
<dbReference type="STRING" id="983967.A0A1E4T768"/>
<accession>A0A1E4T768</accession>
<dbReference type="SUPFAM" id="SSF117916">
    <property type="entry name" value="Fe-S cluster assembly (FSCA) domain-like"/>
    <property type="match status" value="1"/>
</dbReference>
<dbReference type="PANTHER" id="PTHR11178:SF1">
    <property type="entry name" value="NFU1 IRON-SULFUR CLUSTER SCAFFOLD HOMOLOG, MITOCHONDRIAL"/>
    <property type="match status" value="1"/>
</dbReference>
<evidence type="ECO:0000259" key="2">
    <source>
        <dbReference type="SMART" id="SM00932"/>
    </source>
</evidence>
<dbReference type="GO" id="GO:0005506">
    <property type="term" value="F:iron ion binding"/>
    <property type="evidence" value="ECO:0007669"/>
    <property type="project" value="InterPro"/>
</dbReference>
<dbReference type="FunFam" id="3.30.300.130:FF:000001">
    <property type="entry name" value="NFU1 iron-sulfur cluster scaffold"/>
    <property type="match status" value="1"/>
</dbReference>
<protein>
    <recommendedName>
        <fullName evidence="2">Scaffold protein Nfu/NifU N-terminal domain-containing protein</fullName>
    </recommendedName>
</protein>
<dbReference type="PIRSF" id="PIRSF036773">
    <property type="entry name" value="HIRIP5"/>
    <property type="match status" value="1"/>
</dbReference>
<dbReference type="InterPro" id="IPR034904">
    <property type="entry name" value="FSCA_dom_sf"/>
</dbReference>
<evidence type="ECO:0000313" key="4">
    <source>
        <dbReference type="Proteomes" id="UP000094801"/>
    </source>
</evidence>
<dbReference type="GO" id="GO:0051536">
    <property type="term" value="F:iron-sulfur cluster binding"/>
    <property type="evidence" value="ECO:0007669"/>
    <property type="project" value="InterPro"/>
</dbReference>
<dbReference type="InterPro" id="IPR001075">
    <property type="entry name" value="NIF_FeS_clus_asmbl_NifU_C"/>
</dbReference>
<dbReference type="InterPro" id="IPR036498">
    <property type="entry name" value="Nfu/NifU_N_sf"/>
</dbReference>
<dbReference type="Pfam" id="PF01106">
    <property type="entry name" value="NifU"/>
    <property type="match status" value="1"/>
</dbReference>
<dbReference type="PANTHER" id="PTHR11178">
    <property type="entry name" value="IRON-SULFUR CLUSTER SCAFFOLD PROTEIN NFU-RELATED"/>
    <property type="match status" value="1"/>
</dbReference>
<dbReference type="EMBL" id="KV453848">
    <property type="protein sequence ID" value="ODV87585.1"/>
    <property type="molecule type" value="Genomic_DNA"/>
</dbReference>
<proteinExistence type="inferred from homology"/>
<dbReference type="SMART" id="SM00932">
    <property type="entry name" value="Nfu_N"/>
    <property type="match status" value="1"/>
</dbReference>
<evidence type="ECO:0000256" key="1">
    <source>
        <dbReference type="ARBA" id="ARBA00006420"/>
    </source>
</evidence>
<gene>
    <name evidence="3" type="ORF">CANARDRAFT_6109</name>
</gene>
<dbReference type="GO" id="GO:0005739">
    <property type="term" value="C:mitochondrion"/>
    <property type="evidence" value="ECO:0007669"/>
    <property type="project" value="TreeGrafter"/>
</dbReference>